<dbReference type="EMBL" id="CACSHJ010000096">
    <property type="protein sequence ID" value="CAA0402432.1"/>
    <property type="molecule type" value="Genomic_DNA"/>
</dbReference>
<protein>
    <submittedName>
        <fullName evidence="2">Uncharacterized protein</fullName>
    </submittedName>
</protein>
<name>A0A5S9Y4Q5_ARATH</name>
<dbReference type="ExpressionAtlas" id="A0A5S9Y4Q5">
    <property type="expression patterns" value="baseline"/>
</dbReference>
<evidence type="ECO:0000313" key="2">
    <source>
        <dbReference type="EMBL" id="CAA0402432.1"/>
    </source>
</evidence>
<sequence>MEAESSSSGHRRQKRPRQKRSSDVISYESSVANLSREGKETLMIVSRRRQLNKIPNTSSTVFDNTCPRYNWLRSGWIAEERLKVYDRLYRYFYDPLGQMYHTRGEVDQIYADIEKSRAVVVFRK</sequence>
<feature type="compositionally biased region" description="Basic residues" evidence="1">
    <location>
        <begin position="9"/>
        <end position="19"/>
    </location>
</feature>
<dbReference type="Proteomes" id="UP000434276">
    <property type="component" value="Unassembled WGS sequence"/>
</dbReference>
<evidence type="ECO:0000256" key="1">
    <source>
        <dbReference type="SAM" id="MobiDB-lite"/>
    </source>
</evidence>
<feature type="region of interest" description="Disordered" evidence="1">
    <location>
        <begin position="1"/>
        <end position="27"/>
    </location>
</feature>
<dbReference type="AlphaFoldDB" id="A0A5S9Y4Q5"/>
<reference evidence="2 3" key="1">
    <citation type="submission" date="2019-12" db="EMBL/GenBank/DDBJ databases">
        <authorList>
            <person name="Jiao W.-B."/>
            <person name="Schneeberger K."/>
        </authorList>
    </citation>
    <scope>NUCLEOTIDE SEQUENCE [LARGE SCALE GENOMIC DNA]</scope>
    <source>
        <strain evidence="3">cv. C24</strain>
    </source>
</reference>
<accession>A0A5S9Y4Q5</accession>
<proteinExistence type="predicted"/>
<gene>
    <name evidence="2" type="ORF">C24_LOCUS22040</name>
</gene>
<dbReference type="OrthoDB" id="1001247at2759"/>
<organism evidence="2 3">
    <name type="scientific">Arabidopsis thaliana</name>
    <name type="common">Mouse-ear cress</name>
    <dbReference type="NCBI Taxonomy" id="3702"/>
    <lineage>
        <taxon>Eukaryota</taxon>
        <taxon>Viridiplantae</taxon>
        <taxon>Streptophyta</taxon>
        <taxon>Embryophyta</taxon>
        <taxon>Tracheophyta</taxon>
        <taxon>Spermatophyta</taxon>
        <taxon>Magnoliopsida</taxon>
        <taxon>eudicotyledons</taxon>
        <taxon>Gunneridae</taxon>
        <taxon>Pentapetalae</taxon>
        <taxon>rosids</taxon>
        <taxon>malvids</taxon>
        <taxon>Brassicales</taxon>
        <taxon>Brassicaceae</taxon>
        <taxon>Camelineae</taxon>
        <taxon>Arabidopsis</taxon>
    </lineage>
</organism>
<evidence type="ECO:0000313" key="3">
    <source>
        <dbReference type="Proteomes" id="UP000434276"/>
    </source>
</evidence>